<dbReference type="InterPro" id="IPR000674">
    <property type="entry name" value="Ald_Oxase/Xan_DH_a/b"/>
</dbReference>
<evidence type="ECO:0000313" key="2">
    <source>
        <dbReference type="EMBL" id="MFC5069116.1"/>
    </source>
</evidence>
<dbReference type="PANTHER" id="PTHR47495">
    <property type="entry name" value="ALDEHYDE DEHYDROGENASE"/>
    <property type="match status" value="1"/>
</dbReference>
<dbReference type="InterPro" id="IPR046867">
    <property type="entry name" value="AldOxase/xan_DH_MoCoBD2"/>
</dbReference>
<dbReference type="SUPFAM" id="SSF56003">
    <property type="entry name" value="Molybdenum cofactor-binding domain"/>
    <property type="match status" value="2"/>
</dbReference>
<dbReference type="PIRSF" id="PIRSF036389">
    <property type="entry name" value="IOR_B"/>
    <property type="match status" value="1"/>
</dbReference>
<dbReference type="PANTHER" id="PTHR47495:SF2">
    <property type="entry name" value="ALDEHYDE DEHYDROGENASE"/>
    <property type="match status" value="1"/>
</dbReference>
<dbReference type="InterPro" id="IPR052516">
    <property type="entry name" value="N-heterocyclic_Hydroxylase"/>
</dbReference>
<dbReference type="Pfam" id="PF02738">
    <property type="entry name" value="MoCoBD_1"/>
    <property type="match status" value="1"/>
</dbReference>
<dbReference type="Pfam" id="PF20256">
    <property type="entry name" value="MoCoBD_2"/>
    <property type="match status" value="2"/>
</dbReference>
<reference evidence="3" key="1">
    <citation type="journal article" date="2019" name="Int. J. Syst. Evol. Microbiol.">
        <title>The Global Catalogue of Microorganisms (GCM) 10K type strain sequencing project: providing services to taxonomists for standard genome sequencing and annotation.</title>
        <authorList>
            <consortium name="The Broad Institute Genomics Platform"/>
            <consortium name="The Broad Institute Genome Sequencing Center for Infectious Disease"/>
            <person name="Wu L."/>
            <person name="Ma J."/>
        </authorList>
    </citation>
    <scope>NUCLEOTIDE SEQUENCE [LARGE SCALE GENOMIC DNA]</scope>
    <source>
        <strain evidence="3">CGMCC 1.16444</strain>
    </source>
</reference>
<dbReference type="InterPro" id="IPR006311">
    <property type="entry name" value="TAT_signal"/>
</dbReference>
<protein>
    <submittedName>
        <fullName evidence="2">Molybdopterin cofactor-binding domain-containing protein</fullName>
    </submittedName>
</protein>
<dbReference type="InterPro" id="IPR037165">
    <property type="entry name" value="AldOxase/xan_DH_Mopterin-bd_sf"/>
</dbReference>
<dbReference type="PROSITE" id="PS51318">
    <property type="entry name" value="TAT"/>
    <property type="match status" value="1"/>
</dbReference>
<evidence type="ECO:0000313" key="3">
    <source>
        <dbReference type="Proteomes" id="UP001595796"/>
    </source>
</evidence>
<comment type="caution">
    <text evidence="2">The sequence shown here is derived from an EMBL/GenBank/DDBJ whole genome shotgun (WGS) entry which is preliminary data.</text>
</comment>
<keyword evidence="3" id="KW-1185">Reference proteome</keyword>
<evidence type="ECO:0000259" key="1">
    <source>
        <dbReference type="SMART" id="SM01008"/>
    </source>
</evidence>
<dbReference type="Gene3D" id="3.30.365.10">
    <property type="entry name" value="Aldehyde oxidase/xanthine dehydrogenase, molybdopterin binding domain"/>
    <property type="match status" value="5"/>
</dbReference>
<sequence length="729" mass="76963">MTLLDDVMDRTVSRRTFLRSSAAVGGGLMIGFTLPSAILPADAATGSEPFAPNAFIRIDQTGKVTFISPMIEMGQGTFTSLPMLVAEELDVDLTNVVVEHSPANAKLYGNALIGGVQMTGGSTSIRAFYMPLRQAGATARQMLITAAATNLKVDAAGLTTEPGFVVHAASKRRIGYGELVDAAAKLPVPADVKLKDPSTFRLIGTPVKRLDVAGKVNGTAIYGIDVKLPGMKVATVSASPVFGGKVASVDEAAALKVPGVHQVAKLDNAVAVIADHYWAAKQGLEAAAVTFDDGPHASVTTADVVAALATASEKPGAVATDKGDVAAALAKAATKVEAIYEAPFLAHATMEPINCTVQVKPDSCDVWVGSQVPDIAQAVVAKSLGLKPEQVTIHNHLLGGGFGRRLEVDFIAQAALIAKQSKDPIKVVWSREEDITQDMYRPYYFDRMSAGLDENGRLTAWSHRIAGSSIIARYSPSWMKNGVDPDAVEGAAEIPYAVPNMHVDYVQVEPPGIPTAFWRGVGPTHNIYVVESFIDELAAAAKKDPVEYRRALLADNPRALKVMETAARNAGWGTPLGPRKGRGISVQFAFGSYLSEVAEVTVADNGTVRVDRVVAAIDCGVAVNPDTIEAQIQSGIIFGITAALYGEITLKDGRVEQTNFDTYQMLRIDEAPKIEVEIVKSSEAPGGLGEPGTSALAPAVLNAVYAATGVRLRKLPIDTEKLKSESRSG</sequence>
<dbReference type="RefSeq" id="WP_114957754.1">
    <property type="nucleotide sequence ID" value="NZ_JBHSJF010000006.1"/>
</dbReference>
<proteinExistence type="predicted"/>
<feature type="domain" description="Aldehyde oxidase/xanthine dehydrogenase a/b hammerhead" evidence="1">
    <location>
        <begin position="217"/>
        <end position="295"/>
    </location>
</feature>
<dbReference type="Gene3D" id="3.90.1170.50">
    <property type="entry name" value="Aldehyde oxidase/xanthine dehydrogenase, a/b hammerhead"/>
    <property type="match status" value="1"/>
</dbReference>
<dbReference type="InterPro" id="IPR012368">
    <property type="entry name" value="OxRdtase_Mopterin-bd_su_IorB"/>
</dbReference>
<name>A0ABV9Z8C5_9HYPH</name>
<dbReference type="InterPro" id="IPR008274">
    <property type="entry name" value="AldOxase/xan_DH_MoCoBD1"/>
</dbReference>
<accession>A0ABV9Z8C5</accession>
<organism evidence="2 3">
    <name type="scientific">Flaviflagellibacter deserti</name>
    <dbReference type="NCBI Taxonomy" id="2267266"/>
    <lineage>
        <taxon>Bacteria</taxon>
        <taxon>Pseudomonadati</taxon>
        <taxon>Pseudomonadota</taxon>
        <taxon>Alphaproteobacteria</taxon>
        <taxon>Hyphomicrobiales</taxon>
        <taxon>Flaviflagellibacter</taxon>
    </lineage>
</organism>
<dbReference type="Proteomes" id="UP001595796">
    <property type="component" value="Unassembled WGS sequence"/>
</dbReference>
<gene>
    <name evidence="2" type="ORF">ACFPFW_13950</name>
</gene>
<dbReference type="SMART" id="SM01008">
    <property type="entry name" value="Ald_Xan_dh_C"/>
    <property type="match status" value="1"/>
</dbReference>
<dbReference type="EMBL" id="JBHSJF010000006">
    <property type="protein sequence ID" value="MFC5069116.1"/>
    <property type="molecule type" value="Genomic_DNA"/>
</dbReference>